<evidence type="ECO:0008006" key="3">
    <source>
        <dbReference type="Google" id="ProtNLM"/>
    </source>
</evidence>
<dbReference type="Proteomes" id="UP000187412">
    <property type="component" value="Unassembled WGS sequence"/>
</dbReference>
<dbReference type="SUPFAM" id="SSF81606">
    <property type="entry name" value="PP2C-like"/>
    <property type="match status" value="1"/>
</dbReference>
<dbReference type="Gene3D" id="3.60.40.10">
    <property type="entry name" value="PPM-type phosphatase domain"/>
    <property type="match status" value="1"/>
</dbReference>
<proteinExistence type="predicted"/>
<comment type="caution">
    <text evidence="1">The sequence shown here is derived from an EMBL/GenBank/DDBJ whole genome shotgun (WGS) entry which is preliminary data.</text>
</comment>
<accession>A0ABX3GU14</accession>
<evidence type="ECO:0000313" key="2">
    <source>
        <dbReference type="Proteomes" id="UP000187412"/>
    </source>
</evidence>
<dbReference type="InterPro" id="IPR036457">
    <property type="entry name" value="PPM-type-like_dom_sf"/>
</dbReference>
<evidence type="ECO:0000313" key="1">
    <source>
        <dbReference type="EMBL" id="OMD37277.1"/>
    </source>
</evidence>
<dbReference type="RefSeq" id="WP_076114302.1">
    <property type="nucleotide sequence ID" value="NZ_MPTB01000070.1"/>
</dbReference>
<dbReference type="PROSITE" id="PS51257">
    <property type="entry name" value="PROKAR_LIPOPROTEIN"/>
    <property type="match status" value="1"/>
</dbReference>
<dbReference type="EMBL" id="MPTB01000070">
    <property type="protein sequence ID" value="OMD37277.1"/>
    <property type="molecule type" value="Genomic_DNA"/>
</dbReference>
<name>A0ABX3GU14_PAEBO</name>
<protein>
    <recommendedName>
        <fullName evidence="3">Protein phosphatase</fullName>
    </recommendedName>
</protein>
<reference evidence="1 2" key="1">
    <citation type="submission" date="2016-10" db="EMBL/GenBank/DDBJ databases">
        <title>Paenibacillus species isolates.</title>
        <authorList>
            <person name="Beno S.M."/>
        </authorList>
    </citation>
    <scope>NUCLEOTIDE SEQUENCE [LARGE SCALE GENOMIC DNA]</scope>
    <source>
        <strain evidence="1 2">FSL H7-0744</strain>
    </source>
</reference>
<organism evidence="1 2">
    <name type="scientific">Paenibacillus borealis</name>
    <dbReference type="NCBI Taxonomy" id="160799"/>
    <lineage>
        <taxon>Bacteria</taxon>
        <taxon>Bacillati</taxon>
        <taxon>Bacillota</taxon>
        <taxon>Bacilli</taxon>
        <taxon>Bacillales</taxon>
        <taxon>Paenibacillaceae</taxon>
        <taxon>Paenibacillus</taxon>
    </lineage>
</organism>
<sequence length="272" mass="30268">MEMERDKIKFSWVGSHAMYLDDPAAMNFGNMAIGCYGGNTAAGADKNEDGLFVLLDPDGSWEFVMLLDAHKTAESAELLVSTVDSAASEITGHLSQPISQALDALQEYLLSLFTSEAFINRCREVTGETACLICARKENYIWWLSVGDNSLYLLHPDLAARGQFLLNQRNYYEWIGYANTFAQPVPCYSTGVRELREGHQVLVMTTDGLLEYGAQSYANPQKLFDAFYSARDMKECIGAALMEVHQEKGRDSATVIAWSFDNKMTATMPSDQ</sequence>
<keyword evidence="2" id="KW-1185">Reference proteome</keyword>
<gene>
    <name evidence="1" type="ORF">BSK56_31355</name>
</gene>